<dbReference type="PANTHER" id="PTHR36151:SF3">
    <property type="entry name" value="ER-BOUND OXYGENASE MPAB_MPAB'_RUBBER OXYGENASE CATALYTIC DOMAIN-CONTAINING PROTEIN"/>
    <property type="match status" value="1"/>
</dbReference>
<sequence>MTTTEPRETKSAVNSDAKAGAPLGPGSLTWKYHGDRRGLLFMWRTGTLQNMHPAVNSALQQKSNFFDNPWDRLFRSIPPILGVVYDDQPDDTGAQVRDFHREIKGDDDGHGRRWSALNPDTFWWTHVTFVETIIAINEFFGTPLTDEEKDQLVKEGVTWWRRYGLSERPVIDNWADFEAYFNHMLDHELEHNATTRWAVSADEQAIPAPPGIPGPVWKVLERPTSRFNRWLGAGLMPPKAREILGLEWRTRDQVALRVMGEVVRRTWPLLPARVRLNPRAYDAIKRAEAA</sequence>
<keyword evidence="4" id="KW-1185">Reference proteome</keyword>
<name>A0ABN1H856_9ACTN</name>
<feature type="compositionally biased region" description="Basic and acidic residues" evidence="1">
    <location>
        <begin position="1"/>
        <end position="10"/>
    </location>
</feature>
<dbReference type="EMBL" id="BAAAHE010000044">
    <property type="protein sequence ID" value="GAA0632650.1"/>
    <property type="molecule type" value="Genomic_DNA"/>
</dbReference>
<reference evidence="3 4" key="1">
    <citation type="journal article" date="2019" name="Int. J. Syst. Evol. Microbiol.">
        <title>The Global Catalogue of Microorganisms (GCM) 10K type strain sequencing project: providing services to taxonomists for standard genome sequencing and annotation.</title>
        <authorList>
            <consortium name="The Broad Institute Genomics Platform"/>
            <consortium name="The Broad Institute Genome Sequencing Center for Infectious Disease"/>
            <person name="Wu L."/>
            <person name="Ma J."/>
        </authorList>
    </citation>
    <scope>NUCLEOTIDE SEQUENCE [LARGE SCALE GENOMIC DNA]</scope>
    <source>
        <strain evidence="3 4">JCM 10671</strain>
    </source>
</reference>
<protein>
    <submittedName>
        <fullName evidence="3">Oxygenase MpaB family protein</fullName>
    </submittedName>
</protein>
<evidence type="ECO:0000313" key="3">
    <source>
        <dbReference type="EMBL" id="GAA0632650.1"/>
    </source>
</evidence>
<organism evidence="3 4">
    <name type="scientific">Sporichthya brevicatena</name>
    <dbReference type="NCBI Taxonomy" id="171442"/>
    <lineage>
        <taxon>Bacteria</taxon>
        <taxon>Bacillati</taxon>
        <taxon>Actinomycetota</taxon>
        <taxon>Actinomycetes</taxon>
        <taxon>Sporichthyales</taxon>
        <taxon>Sporichthyaceae</taxon>
        <taxon>Sporichthya</taxon>
    </lineage>
</organism>
<dbReference type="InterPro" id="IPR018713">
    <property type="entry name" value="MPAB/Lcp_cat_dom"/>
</dbReference>
<evidence type="ECO:0000256" key="1">
    <source>
        <dbReference type="SAM" id="MobiDB-lite"/>
    </source>
</evidence>
<feature type="domain" description="ER-bound oxygenase mpaB/mpaB'/Rubber oxygenase catalytic" evidence="2">
    <location>
        <begin position="30"/>
        <end position="265"/>
    </location>
</feature>
<evidence type="ECO:0000259" key="2">
    <source>
        <dbReference type="Pfam" id="PF09995"/>
    </source>
</evidence>
<evidence type="ECO:0000313" key="4">
    <source>
        <dbReference type="Proteomes" id="UP001500957"/>
    </source>
</evidence>
<feature type="region of interest" description="Disordered" evidence="1">
    <location>
        <begin position="1"/>
        <end position="26"/>
    </location>
</feature>
<dbReference type="Proteomes" id="UP001500957">
    <property type="component" value="Unassembled WGS sequence"/>
</dbReference>
<dbReference type="Pfam" id="PF09995">
    <property type="entry name" value="MPAB_Lcp_cat"/>
    <property type="match status" value="1"/>
</dbReference>
<accession>A0ABN1H856</accession>
<gene>
    <name evidence="3" type="ORF">GCM10009547_40590</name>
</gene>
<dbReference type="PANTHER" id="PTHR36151">
    <property type="entry name" value="BLR2777 PROTEIN"/>
    <property type="match status" value="1"/>
</dbReference>
<dbReference type="RefSeq" id="WP_344608172.1">
    <property type="nucleotide sequence ID" value="NZ_BAAAHE010000044.1"/>
</dbReference>
<proteinExistence type="predicted"/>
<comment type="caution">
    <text evidence="3">The sequence shown here is derived from an EMBL/GenBank/DDBJ whole genome shotgun (WGS) entry which is preliminary data.</text>
</comment>